<dbReference type="InterPro" id="IPR004046">
    <property type="entry name" value="GST_C"/>
</dbReference>
<dbReference type="Pfam" id="PF00043">
    <property type="entry name" value="GST_C"/>
    <property type="match status" value="1"/>
</dbReference>
<dbReference type="RefSeq" id="XP_035670874.1">
    <property type="nucleotide sequence ID" value="XM_035814981.1"/>
</dbReference>
<dbReference type="CDD" id="cd03045">
    <property type="entry name" value="GST_N_Delta_Epsilon"/>
    <property type="match status" value="1"/>
</dbReference>
<dbReference type="Pfam" id="PF02798">
    <property type="entry name" value="GST_N"/>
    <property type="match status" value="1"/>
</dbReference>
<dbReference type="KEGG" id="bfo:118412251"/>
<reference evidence="6" key="2">
    <citation type="journal article" date="2020" name="Nat. Ecol. Evol.">
        <title>Deeply conserved synteny resolves early events in vertebrate evolution.</title>
        <authorList>
            <person name="Simakov O."/>
            <person name="Marletaz F."/>
            <person name="Yue J.X."/>
            <person name="O'Connell B."/>
            <person name="Jenkins J."/>
            <person name="Brandt A."/>
            <person name="Calef R."/>
            <person name="Tung C.H."/>
            <person name="Huang T.K."/>
            <person name="Schmutz J."/>
            <person name="Satoh N."/>
            <person name="Yu J.K."/>
            <person name="Putnam N.H."/>
            <person name="Green R.E."/>
            <person name="Rokhsar D.S."/>
        </authorList>
    </citation>
    <scope>NUCLEOTIDE SEQUENCE [LARGE SCALE GENOMIC DNA]</scope>
    <source>
        <strain evidence="6">S238N-H82</strain>
    </source>
</reference>
<reference evidence="7" key="3">
    <citation type="submission" date="2025-04" db="UniProtKB">
        <authorList>
            <consortium name="RefSeq"/>
        </authorList>
    </citation>
    <scope>IDENTIFICATION</scope>
    <source>
        <strain evidence="7">S238N-H82</strain>
        <tissue evidence="7">Testes</tissue>
    </source>
</reference>
<comment type="similarity">
    <text evidence="2">Belongs to the GST superfamily.</text>
</comment>
<gene>
    <name evidence="7" type="primary">LOC118412251</name>
    <name evidence="5" type="ORF">BRAFLDRAFT_66175</name>
</gene>
<evidence type="ECO:0000256" key="1">
    <source>
        <dbReference type="ARBA" id="ARBA00011738"/>
    </source>
</evidence>
<dbReference type="AlphaFoldDB" id="C3Z5J2"/>
<protein>
    <submittedName>
        <fullName evidence="7">Glutathione S-transferase 1-like</fullName>
    </submittedName>
</protein>
<dbReference type="STRING" id="7739.C3Z5J2"/>
<reference evidence="5" key="1">
    <citation type="journal article" date="2008" name="Nature">
        <title>The amphioxus genome and the evolution of the chordate karyotype.</title>
        <authorList>
            <consortium name="US DOE Joint Genome Institute (JGI-PGF)"/>
            <person name="Putnam N.H."/>
            <person name="Butts T."/>
            <person name="Ferrier D.E.K."/>
            <person name="Furlong R.F."/>
            <person name="Hellsten U."/>
            <person name="Kawashima T."/>
            <person name="Robinson-Rechavi M."/>
            <person name="Shoguchi E."/>
            <person name="Terry A."/>
            <person name="Yu J.-K."/>
            <person name="Benito-Gutierrez E.L."/>
            <person name="Dubchak I."/>
            <person name="Garcia-Fernandez J."/>
            <person name="Gibson-Brown J.J."/>
            <person name="Grigoriev I.V."/>
            <person name="Horton A.C."/>
            <person name="de Jong P.J."/>
            <person name="Jurka J."/>
            <person name="Kapitonov V.V."/>
            <person name="Kohara Y."/>
            <person name="Kuroki Y."/>
            <person name="Lindquist E."/>
            <person name="Lucas S."/>
            <person name="Osoegawa K."/>
            <person name="Pennacchio L.A."/>
            <person name="Salamov A.A."/>
            <person name="Satou Y."/>
            <person name="Sauka-Spengler T."/>
            <person name="Schmutz J."/>
            <person name="Shin-I T."/>
            <person name="Toyoda A."/>
            <person name="Bronner-Fraser M."/>
            <person name="Fujiyama A."/>
            <person name="Holland L.Z."/>
            <person name="Holland P.W.H."/>
            <person name="Satoh N."/>
            <person name="Rokhsar D.S."/>
        </authorList>
    </citation>
    <scope>NUCLEOTIDE SEQUENCE [LARGE SCALE GENOMIC DNA]</scope>
    <source>
        <strain evidence="5">S238N-H82</strain>
        <tissue evidence="5">Testes</tissue>
    </source>
</reference>
<dbReference type="InterPro" id="IPR036282">
    <property type="entry name" value="Glutathione-S-Trfase_C_sf"/>
</dbReference>
<evidence type="ECO:0000313" key="7">
    <source>
        <dbReference type="RefSeq" id="XP_035670874.1"/>
    </source>
</evidence>
<dbReference type="EMBL" id="GG666583">
    <property type="protein sequence ID" value="EEN52105.1"/>
    <property type="molecule type" value="Genomic_DNA"/>
</dbReference>
<dbReference type="FunFam" id="3.40.30.10:FF:000034">
    <property type="entry name" value="glutathione S-transferase 1"/>
    <property type="match status" value="1"/>
</dbReference>
<dbReference type="InterPro" id="IPR010987">
    <property type="entry name" value="Glutathione-S-Trfase_C-like"/>
</dbReference>
<feature type="domain" description="GST N-terminal" evidence="3">
    <location>
        <begin position="1"/>
        <end position="82"/>
    </location>
</feature>
<accession>C3Z5J2</accession>
<evidence type="ECO:0000313" key="6">
    <source>
        <dbReference type="Proteomes" id="UP000001554"/>
    </source>
</evidence>
<dbReference type="Gene3D" id="1.20.1050.10">
    <property type="match status" value="1"/>
</dbReference>
<evidence type="ECO:0000259" key="4">
    <source>
        <dbReference type="PROSITE" id="PS50405"/>
    </source>
</evidence>
<dbReference type="InParanoid" id="C3Z5J2"/>
<dbReference type="Proteomes" id="UP000001554">
    <property type="component" value="Chromosome 3"/>
</dbReference>
<dbReference type="SUPFAM" id="SSF47616">
    <property type="entry name" value="GST C-terminal domain-like"/>
    <property type="match status" value="1"/>
</dbReference>
<dbReference type="PANTHER" id="PTHR43969">
    <property type="entry name" value="GLUTATHIONE S TRANSFERASE D10, ISOFORM A-RELATED"/>
    <property type="match status" value="1"/>
</dbReference>
<organism>
    <name type="scientific">Branchiostoma floridae</name>
    <name type="common">Florida lancelet</name>
    <name type="synonym">Amphioxus</name>
    <dbReference type="NCBI Taxonomy" id="7739"/>
    <lineage>
        <taxon>Eukaryota</taxon>
        <taxon>Metazoa</taxon>
        <taxon>Chordata</taxon>
        <taxon>Cephalochordata</taxon>
        <taxon>Leptocardii</taxon>
        <taxon>Amphioxiformes</taxon>
        <taxon>Branchiostomatidae</taxon>
        <taxon>Branchiostoma</taxon>
    </lineage>
</organism>
<dbReference type="SFLD" id="SFLDG01153">
    <property type="entry name" value="Main.4:_Theta-like"/>
    <property type="match status" value="1"/>
</dbReference>
<dbReference type="PROSITE" id="PS50404">
    <property type="entry name" value="GST_NTER"/>
    <property type="match status" value="1"/>
</dbReference>
<dbReference type="OrthoDB" id="2309723at2759"/>
<dbReference type="SUPFAM" id="SSF52833">
    <property type="entry name" value="Thioredoxin-like"/>
    <property type="match status" value="1"/>
</dbReference>
<dbReference type="GO" id="GO:0006749">
    <property type="term" value="P:glutathione metabolic process"/>
    <property type="evidence" value="ECO:0000318"/>
    <property type="project" value="GO_Central"/>
</dbReference>
<dbReference type="SFLD" id="SFLDS00019">
    <property type="entry name" value="Glutathione_Transferase_(cytos"/>
    <property type="match status" value="1"/>
</dbReference>
<dbReference type="InterPro" id="IPR036249">
    <property type="entry name" value="Thioredoxin-like_sf"/>
</dbReference>
<dbReference type="GO" id="GO:0004364">
    <property type="term" value="F:glutathione transferase activity"/>
    <property type="evidence" value="ECO:0000318"/>
    <property type="project" value="GO_Central"/>
</dbReference>
<dbReference type="InterPro" id="IPR040079">
    <property type="entry name" value="Glutathione_S-Trfase"/>
</dbReference>
<dbReference type="OMA" id="NFNPPAY"/>
<dbReference type="SFLD" id="SFLDG00358">
    <property type="entry name" value="Main_(cytGST)"/>
    <property type="match status" value="1"/>
</dbReference>
<dbReference type="Gene3D" id="3.40.30.10">
    <property type="entry name" value="Glutaredoxin"/>
    <property type="match status" value="1"/>
</dbReference>
<evidence type="ECO:0000259" key="3">
    <source>
        <dbReference type="PROSITE" id="PS50404"/>
    </source>
</evidence>
<dbReference type="PANTHER" id="PTHR43969:SF9">
    <property type="entry name" value="GLUTATHIONE S TRANSFERASE D10, ISOFORM A-RELATED"/>
    <property type="match status" value="1"/>
</dbReference>
<keyword evidence="6" id="KW-1185">Reference proteome</keyword>
<evidence type="ECO:0000256" key="2">
    <source>
        <dbReference type="RuleBase" id="RU003494"/>
    </source>
</evidence>
<dbReference type="InterPro" id="IPR004045">
    <property type="entry name" value="Glutathione_S-Trfase_N"/>
</dbReference>
<dbReference type="GeneID" id="118412251"/>
<dbReference type="CDD" id="cd03177">
    <property type="entry name" value="GST_C_Delta_Epsilon"/>
    <property type="match status" value="1"/>
</dbReference>
<feature type="domain" description="GST C-terminal" evidence="4">
    <location>
        <begin position="89"/>
        <end position="206"/>
    </location>
</feature>
<evidence type="ECO:0000313" key="5">
    <source>
        <dbReference type="EMBL" id="EEN52105.1"/>
    </source>
</evidence>
<dbReference type="FunFam" id="1.20.1050.10:FF:000007">
    <property type="entry name" value="Glutathione S-transferase 1-1"/>
    <property type="match status" value="1"/>
</dbReference>
<dbReference type="PROSITE" id="PS50405">
    <property type="entry name" value="GST_CTER"/>
    <property type="match status" value="1"/>
</dbReference>
<proteinExistence type="inferred from homology"/>
<comment type="subunit">
    <text evidence="1">Homodimer.</text>
</comment>
<name>C3Z5J2_BRAFL</name>
<dbReference type="eggNOG" id="KOG0867">
    <property type="taxonomic scope" value="Eukaryota"/>
</dbReference>
<sequence>MPVTLYHNILSAPCRAVMMCAKTIGLDLEEKSVDLFSGEHMKPEFLAMNPCHCVPTIDEDGFIMWESRAINIYLNDKYCKTPEKLYPKNPEKRAQINLMLQYDLCSFNPAIVGYMAPLLFAKKDPDEEAKKKLADQLETFDKMLEGKKYVAGNELSLADFTLGGSCGMLGIVGYDTSSYKNIVAWRDRMVALPGIKDIQERMMAAAAAMQSS</sequence>